<gene>
    <name evidence="2" type="ORF">CARUB_v10011136mg</name>
</gene>
<accession>R0GSA2</accession>
<keyword evidence="1" id="KW-0472">Membrane</keyword>
<feature type="transmembrane region" description="Helical" evidence="1">
    <location>
        <begin position="29"/>
        <end position="49"/>
    </location>
</feature>
<protein>
    <submittedName>
        <fullName evidence="2">Uncharacterized protein</fullName>
    </submittedName>
</protein>
<name>R0GSA2_9BRAS</name>
<feature type="transmembrane region" description="Helical" evidence="1">
    <location>
        <begin position="55"/>
        <end position="78"/>
    </location>
</feature>
<evidence type="ECO:0000256" key="1">
    <source>
        <dbReference type="SAM" id="Phobius"/>
    </source>
</evidence>
<dbReference type="EMBL" id="KB870805">
    <property type="protein sequence ID" value="EOA38817.1"/>
    <property type="molecule type" value="Genomic_DNA"/>
</dbReference>
<evidence type="ECO:0000313" key="2">
    <source>
        <dbReference type="EMBL" id="EOA38817.1"/>
    </source>
</evidence>
<dbReference type="AlphaFoldDB" id="R0GSA2"/>
<sequence>MLSDHTQHFWLCMAFLAFSCIRYVPVHWIFSVICLIYVVIMWICIIVLGSTPITFIFESFIFVMPYFRVNYSIILWLLKITIG</sequence>
<keyword evidence="1" id="KW-1133">Transmembrane helix</keyword>
<dbReference type="STRING" id="81985.R0GSA2"/>
<dbReference type="Proteomes" id="UP000029121">
    <property type="component" value="Unassembled WGS sequence"/>
</dbReference>
<evidence type="ECO:0000313" key="3">
    <source>
        <dbReference type="Proteomes" id="UP000029121"/>
    </source>
</evidence>
<reference evidence="3" key="1">
    <citation type="journal article" date="2013" name="Nat. Genet.">
        <title>The Capsella rubella genome and the genomic consequences of rapid mating system evolution.</title>
        <authorList>
            <person name="Slotte T."/>
            <person name="Hazzouri K.M."/>
            <person name="Agren J.A."/>
            <person name="Koenig D."/>
            <person name="Maumus F."/>
            <person name="Guo Y.L."/>
            <person name="Steige K."/>
            <person name="Platts A.E."/>
            <person name="Escobar J.S."/>
            <person name="Newman L.K."/>
            <person name="Wang W."/>
            <person name="Mandakova T."/>
            <person name="Vello E."/>
            <person name="Smith L.M."/>
            <person name="Henz S.R."/>
            <person name="Steffen J."/>
            <person name="Takuno S."/>
            <person name="Brandvain Y."/>
            <person name="Coop G."/>
            <person name="Andolfatto P."/>
            <person name="Hu T.T."/>
            <person name="Blanchette M."/>
            <person name="Clark R.M."/>
            <person name="Quesneville H."/>
            <person name="Nordborg M."/>
            <person name="Gaut B.S."/>
            <person name="Lysak M.A."/>
            <person name="Jenkins J."/>
            <person name="Grimwood J."/>
            <person name="Chapman J."/>
            <person name="Prochnik S."/>
            <person name="Shu S."/>
            <person name="Rokhsar D."/>
            <person name="Schmutz J."/>
            <person name="Weigel D."/>
            <person name="Wright S.I."/>
        </authorList>
    </citation>
    <scope>NUCLEOTIDE SEQUENCE [LARGE SCALE GENOMIC DNA]</scope>
    <source>
        <strain evidence="3">cv. Monte Gargano</strain>
    </source>
</reference>
<organism evidence="2 3">
    <name type="scientific">Capsella rubella</name>
    <dbReference type="NCBI Taxonomy" id="81985"/>
    <lineage>
        <taxon>Eukaryota</taxon>
        <taxon>Viridiplantae</taxon>
        <taxon>Streptophyta</taxon>
        <taxon>Embryophyta</taxon>
        <taxon>Tracheophyta</taxon>
        <taxon>Spermatophyta</taxon>
        <taxon>Magnoliopsida</taxon>
        <taxon>eudicotyledons</taxon>
        <taxon>Gunneridae</taxon>
        <taxon>Pentapetalae</taxon>
        <taxon>rosids</taxon>
        <taxon>malvids</taxon>
        <taxon>Brassicales</taxon>
        <taxon>Brassicaceae</taxon>
        <taxon>Camelineae</taxon>
        <taxon>Capsella</taxon>
    </lineage>
</organism>
<keyword evidence="3" id="KW-1185">Reference proteome</keyword>
<proteinExistence type="predicted"/>
<keyword evidence="1" id="KW-0812">Transmembrane</keyword>